<dbReference type="InParanoid" id="A0A482WVB2"/>
<dbReference type="OrthoDB" id="7693256at2759"/>
<feature type="domain" description="Orange" evidence="1">
    <location>
        <begin position="41"/>
        <end position="76"/>
    </location>
</feature>
<dbReference type="Proteomes" id="UP000291343">
    <property type="component" value="Unassembled WGS sequence"/>
</dbReference>
<dbReference type="AlphaFoldDB" id="A0A482WVB2"/>
<gene>
    <name evidence="2" type="ORF">LSTR_LSTR004658</name>
</gene>
<dbReference type="PROSITE" id="PS51054">
    <property type="entry name" value="ORANGE"/>
    <property type="match status" value="1"/>
</dbReference>
<dbReference type="SUPFAM" id="SSF158457">
    <property type="entry name" value="Orange domain-like"/>
    <property type="match status" value="1"/>
</dbReference>
<comment type="caution">
    <text evidence="2">The sequence shown here is derived from an EMBL/GenBank/DDBJ whole genome shotgun (WGS) entry which is preliminary data.</text>
</comment>
<dbReference type="Pfam" id="PF07527">
    <property type="entry name" value="Hairy_orange"/>
    <property type="match status" value="1"/>
</dbReference>
<sequence length="93" mass="10441">MQDRTTQCLVEKPINGSSELSSVQQSSGEALPVDVYEMAELVAGYMDCMQEAIRYLTEEEMYPETHPAVQGLRSHLASYRSQMLKEALQTGPR</sequence>
<dbReference type="GO" id="GO:0003677">
    <property type="term" value="F:DNA binding"/>
    <property type="evidence" value="ECO:0007669"/>
    <property type="project" value="InterPro"/>
</dbReference>
<dbReference type="GO" id="GO:0006355">
    <property type="term" value="P:regulation of DNA-templated transcription"/>
    <property type="evidence" value="ECO:0007669"/>
    <property type="project" value="InterPro"/>
</dbReference>
<protein>
    <recommendedName>
        <fullName evidence="1">Orange domain-containing protein</fullName>
    </recommendedName>
</protein>
<accession>A0A482WVB2</accession>
<reference evidence="2 3" key="1">
    <citation type="journal article" date="2017" name="Gigascience">
        <title>Genome sequence of the small brown planthopper, Laodelphax striatellus.</title>
        <authorList>
            <person name="Zhu J."/>
            <person name="Jiang F."/>
            <person name="Wang X."/>
            <person name="Yang P."/>
            <person name="Bao Y."/>
            <person name="Zhao W."/>
            <person name="Wang W."/>
            <person name="Lu H."/>
            <person name="Wang Q."/>
            <person name="Cui N."/>
            <person name="Li J."/>
            <person name="Chen X."/>
            <person name="Luo L."/>
            <person name="Yu J."/>
            <person name="Kang L."/>
            <person name="Cui F."/>
        </authorList>
    </citation>
    <scope>NUCLEOTIDE SEQUENCE [LARGE SCALE GENOMIC DNA]</scope>
    <source>
        <strain evidence="2">Lst14</strain>
    </source>
</reference>
<name>A0A482WVB2_LAOST</name>
<dbReference type="SMR" id="A0A482WVB2"/>
<keyword evidence="3" id="KW-1185">Reference proteome</keyword>
<evidence type="ECO:0000313" key="3">
    <source>
        <dbReference type="Proteomes" id="UP000291343"/>
    </source>
</evidence>
<proteinExistence type="predicted"/>
<dbReference type="InterPro" id="IPR003650">
    <property type="entry name" value="Orange_dom"/>
</dbReference>
<dbReference type="EMBL" id="QKKF02025464">
    <property type="protein sequence ID" value="RZF36970.1"/>
    <property type="molecule type" value="Genomic_DNA"/>
</dbReference>
<dbReference type="Gene3D" id="6.10.250.980">
    <property type="match status" value="1"/>
</dbReference>
<evidence type="ECO:0000313" key="2">
    <source>
        <dbReference type="EMBL" id="RZF36970.1"/>
    </source>
</evidence>
<organism evidence="2 3">
    <name type="scientific">Laodelphax striatellus</name>
    <name type="common">Small brown planthopper</name>
    <name type="synonym">Delphax striatella</name>
    <dbReference type="NCBI Taxonomy" id="195883"/>
    <lineage>
        <taxon>Eukaryota</taxon>
        <taxon>Metazoa</taxon>
        <taxon>Ecdysozoa</taxon>
        <taxon>Arthropoda</taxon>
        <taxon>Hexapoda</taxon>
        <taxon>Insecta</taxon>
        <taxon>Pterygota</taxon>
        <taxon>Neoptera</taxon>
        <taxon>Paraneoptera</taxon>
        <taxon>Hemiptera</taxon>
        <taxon>Auchenorrhyncha</taxon>
        <taxon>Fulgoroidea</taxon>
        <taxon>Delphacidae</taxon>
        <taxon>Criomorphinae</taxon>
        <taxon>Laodelphax</taxon>
    </lineage>
</organism>
<evidence type="ECO:0000259" key="1">
    <source>
        <dbReference type="PROSITE" id="PS51054"/>
    </source>
</evidence>